<protein>
    <recommendedName>
        <fullName evidence="1">HTH hxlR-type domain-containing protein</fullName>
    </recommendedName>
</protein>
<dbReference type="InterPro" id="IPR036388">
    <property type="entry name" value="WH-like_DNA-bd_sf"/>
</dbReference>
<dbReference type="AlphaFoldDB" id="A0A0G1U777"/>
<proteinExistence type="predicted"/>
<sequence>MISNYEFIKTQTFELSWAVFRCTELFTQDKLRKEVEAAAVELTVDPGTLLEVAENESPRIEKLTSLIRLAESVGQIASVNASVLYRELDNLSKAIRFEISERRDKKNISVSLDSMFTNSAYTNNLQLTTDNGLPNANSASIASTILSASLAVPAESGIQSVQKQGVDNSAIRQTQDKASQFGSIEQLLSVATRPSITADGGSNSAISANANPLNQFMQSAVQEVVQPTQSARQSEFIAQSPAVPAQSRPVATTAPVITPTRQAQVATTGSWQNVILQKVKDLGQTTTKELTANFPEISERTIRFYLQKLVDNGSIDRIGSTGPGAAYRAK</sequence>
<gene>
    <name evidence="2" type="ORF">UY19_C0007G0043</name>
</gene>
<accession>A0A0G1U777</accession>
<dbReference type="Pfam" id="PF01638">
    <property type="entry name" value="HxlR"/>
    <property type="match status" value="1"/>
</dbReference>
<name>A0A0G1U777_9BACT</name>
<evidence type="ECO:0000259" key="1">
    <source>
        <dbReference type="Pfam" id="PF01638"/>
    </source>
</evidence>
<organism evidence="2 3">
    <name type="scientific">Candidatus Wolfebacteria bacterium GW2011_GWA2_47_9b</name>
    <dbReference type="NCBI Taxonomy" id="1619005"/>
    <lineage>
        <taxon>Bacteria</taxon>
        <taxon>Candidatus Wolfeibacteriota</taxon>
    </lineage>
</organism>
<evidence type="ECO:0000313" key="2">
    <source>
        <dbReference type="EMBL" id="KKU89957.1"/>
    </source>
</evidence>
<comment type="caution">
    <text evidence="2">The sequence shown here is derived from an EMBL/GenBank/DDBJ whole genome shotgun (WGS) entry which is preliminary data.</text>
</comment>
<dbReference type="Gene3D" id="1.10.10.10">
    <property type="entry name" value="Winged helix-like DNA-binding domain superfamily/Winged helix DNA-binding domain"/>
    <property type="match status" value="1"/>
</dbReference>
<dbReference type="InterPro" id="IPR002577">
    <property type="entry name" value="HTH_HxlR"/>
</dbReference>
<dbReference type="Proteomes" id="UP000033882">
    <property type="component" value="Unassembled WGS sequence"/>
</dbReference>
<reference evidence="2 3" key="1">
    <citation type="journal article" date="2015" name="Nature">
        <title>rRNA introns, odd ribosomes, and small enigmatic genomes across a large radiation of phyla.</title>
        <authorList>
            <person name="Brown C.T."/>
            <person name="Hug L.A."/>
            <person name="Thomas B.C."/>
            <person name="Sharon I."/>
            <person name="Castelle C.J."/>
            <person name="Singh A."/>
            <person name="Wilkins M.J."/>
            <person name="Williams K.H."/>
            <person name="Banfield J.F."/>
        </authorList>
    </citation>
    <scope>NUCLEOTIDE SEQUENCE [LARGE SCALE GENOMIC DNA]</scope>
</reference>
<evidence type="ECO:0000313" key="3">
    <source>
        <dbReference type="Proteomes" id="UP000033882"/>
    </source>
</evidence>
<feature type="domain" description="HTH hxlR-type" evidence="1">
    <location>
        <begin position="268"/>
        <end position="318"/>
    </location>
</feature>
<dbReference type="EMBL" id="LCPB01000007">
    <property type="protein sequence ID" value="KKU89957.1"/>
    <property type="molecule type" value="Genomic_DNA"/>
</dbReference>